<dbReference type="InterPro" id="IPR052196">
    <property type="entry name" value="Bact_Kbp"/>
</dbReference>
<keyword evidence="6" id="KW-1185">Reference proteome</keyword>
<dbReference type="GO" id="GO:0016787">
    <property type="term" value="F:hydrolase activity"/>
    <property type="evidence" value="ECO:0007669"/>
    <property type="project" value="UniProtKB-KW"/>
</dbReference>
<feature type="region of interest" description="Disordered" evidence="3">
    <location>
        <begin position="133"/>
        <end position="245"/>
    </location>
</feature>
<comment type="similarity">
    <text evidence="1">Belongs to the transglycosylase family. Rpf subfamily.</text>
</comment>
<dbReference type="Proteomes" id="UP000324965">
    <property type="component" value="Unassembled WGS sequence"/>
</dbReference>
<dbReference type="Gene3D" id="1.10.530.10">
    <property type="match status" value="1"/>
</dbReference>
<evidence type="ECO:0000256" key="2">
    <source>
        <dbReference type="ARBA" id="ARBA00022801"/>
    </source>
</evidence>
<evidence type="ECO:0000313" key="5">
    <source>
        <dbReference type="EMBL" id="KAA0930603.1"/>
    </source>
</evidence>
<dbReference type="InterPro" id="IPR036779">
    <property type="entry name" value="LysM_dom_sf"/>
</dbReference>
<accession>A0A5B0AKW1</accession>
<dbReference type="PANTHER" id="PTHR34700:SF4">
    <property type="entry name" value="PHAGE-LIKE ELEMENT PBSX PROTEIN XKDP"/>
    <property type="match status" value="1"/>
</dbReference>
<dbReference type="InterPro" id="IPR023346">
    <property type="entry name" value="Lysozyme-like_dom_sf"/>
</dbReference>
<name>A0A5B0AKW1_9ACTN</name>
<dbReference type="PROSITE" id="PS51782">
    <property type="entry name" value="LYSM"/>
    <property type="match status" value="1"/>
</dbReference>
<evidence type="ECO:0000313" key="6">
    <source>
        <dbReference type="Proteomes" id="UP000324965"/>
    </source>
</evidence>
<dbReference type="OrthoDB" id="1404170at2"/>
<dbReference type="InterPro" id="IPR018392">
    <property type="entry name" value="LysM"/>
</dbReference>
<evidence type="ECO:0000256" key="1">
    <source>
        <dbReference type="ARBA" id="ARBA00010830"/>
    </source>
</evidence>
<feature type="domain" description="LysM" evidence="4">
    <location>
        <begin position="251"/>
        <end position="300"/>
    </location>
</feature>
<proteinExistence type="inferred from homology"/>
<dbReference type="SUPFAM" id="SSF53955">
    <property type="entry name" value="Lysozyme-like"/>
    <property type="match status" value="1"/>
</dbReference>
<dbReference type="Pfam" id="PF06737">
    <property type="entry name" value="Transglycosylas"/>
    <property type="match status" value="1"/>
</dbReference>
<dbReference type="EMBL" id="VDFC01000047">
    <property type="protein sequence ID" value="KAA0930603.1"/>
    <property type="molecule type" value="Genomic_DNA"/>
</dbReference>
<feature type="compositionally biased region" description="Low complexity" evidence="3">
    <location>
        <begin position="192"/>
        <end position="206"/>
    </location>
</feature>
<protein>
    <submittedName>
        <fullName evidence="5">Peptigoglycan-binding protein LysM</fullName>
    </submittedName>
</protein>
<dbReference type="SMART" id="SM00257">
    <property type="entry name" value="LysM"/>
    <property type="match status" value="1"/>
</dbReference>
<dbReference type="InterPro" id="IPR010618">
    <property type="entry name" value="RPF"/>
</dbReference>
<dbReference type="Gene3D" id="3.10.350.10">
    <property type="entry name" value="LysM domain"/>
    <property type="match status" value="1"/>
</dbReference>
<comment type="caution">
    <text evidence="5">The sequence shown here is derived from an EMBL/GenBank/DDBJ whole genome shotgun (WGS) entry which is preliminary data.</text>
</comment>
<evidence type="ECO:0000259" key="4">
    <source>
        <dbReference type="PROSITE" id="PS51782"/>
    </source>
</evidence>
<dbReference type="RefSeq" id="WP_149514280.1">
    <property type="nucleotide sequence ID" value="NZ_VDFC01000047.1"/>
</dbReference>
<dbReference type="CDD" id="cd13925">
    <property type="entry name" value="RPF"/>
    <property type="match status" value="1"/>
</dbReference>
<gene>
    <name evidence="5" type="ORF">FGF04_29135</name>
</gene>
<feature type="compositionally biased region" description="Low complexity" evidence="3">
    <location>
        <begin position="173"/>
        <end position="185"/>
    </location>
</feature>
<reference evidence="5 6" key="1">
    <citation type="submission" date="2019-05" db="EMBL/GenBank/DDBJ databases">
        <authorList>
            <person name="Hariharan J."/>
            <person name="Choudoir M.J."/>
            <person name="Diebold P."/>
            <person name="Panke-Buisse K."/>
            <person name="Buckley D.H."/>
        </authorList>
    </citation>
    <scope>NUCLEOTIDE SEQUENCE [LARGE SCALE GENOMIC DNA]</scope>
    <source>
        <strain evidence="5 6">SUN51</strain>
    </source>
</reference>
<evidence type="ECO:0000256" key="3">
    <source>
        <dbReference type="SAM" id="MobiDB-lite"/>
    </source>
</evidence>
<keyword evidence="2" id="KW-0378">Hydrolase</keyword>
<dbReference type="Pfam" id="PF01476">
    <property type="entry name" value="LysM"/>
    <property type="match status" value="1"/>
</dbReference>
<dbReference type="AlphaFoldDB" id="A0A5B0AKW1"/>
<sequence length="302" mass="30195">MLSGNGRHRRPRQAPAILVAAGVTGSAIAIPLLGATGASAASGTTWDAVAECESGGSWSADTGNGAYGGLQMTQETWEGFGGLDYAPSADQASRSQQIAVAEKVLAEQGTAAWATCGLVSGLTQDSGTAVIDTGVADGTTPSADAGAAQDKDGDGGKSDASTGDAAADEQEPDATATDDATPAPDGAEKSGKSGNSGKSSQKGDSSAEADSSGRHRGAVADEVDTATRADDYSARHASRSDSNSRVLVDEGSYVIRTGDSLSGIVESFELDGGWEALYDANKDAIGADPDFIIPGQSISIDN</sequence>
<organism evidence="5 6">
    <name type="scientific">Streptomyces apricus</name>
    <dbReference type="NCBI Taxonomy" id="1828112"/>
    <lineage>
        <taxon>Bacteria</taxon>
        <taxon>Bacillati</taxon>
        <taxon>Actinomycetota</taxon>
        <taxon>Actinomycetes</taxon>
        <taxon>Kitasatosporales</taxon>
        <taxon>Streptomycetaceae</taxon>
        <taxon>Streptomyces</taxon>
    </lineage>
</organism>
<feature type="compositionally biased region" description="Basic and acidic residues" evidence="3">
    <location>
        <begin position="225"/>
        <end position="234"/>
    </location>
</feature>
<dbReference type="PANTHER" id="PTHR34700">
    <property type="entry name" value="POTASSIUM BINDING PROTEIN KBP"/>
    <property type="match status" value="1"/>
</dbReference>